<dbReference type="Proteomes" id="UP000006242">
    <property type="component" value="Unassembled WGS sequence"/>
</dbReference>
<gene>
    <name evidence="2" type="ORF">SSPSH_000554</name>
</gene>
<dbReference type="OrthoDB" id="7061281at2"/>
<dbReference type="EMBL" id="AFNV02000003">
    <property type="protein sequence ID" value="ERJ20444.1"/>
    <property type="molecule type" value="Genomic_DNA"/>
</dbReference>
<evidence type="ECO:0000256" key="1">
    <source>
        <dbReference type="SAM" id="Phobius"/>
    </source>
</evidence>
<protein>
    <recommendedName>
        <fullName evidence="4">DUF4282 domain-containing protein</fullName>
    </recommendedName>
</protein>
<feature type="transmembrane region" description="Helical" evidence="1">
    <location>
        <begin position="35"/>
        <end position="56"/>
    </location>
</feature>
<evidence type="ECO:0008006" key="4">
    <source>
        <dbReference type="Google" id="ProtNLM"/>
    </source>
</evidence>
<keyword evidence="3" id="KW-1185">Reference proteome</keyword>
<accession>U2FX59</accession>
<keyword evidence="1" id="KW-0472">Membrane</keyword>
<keyword evidence="1" id="KW-1133">Transmembrane helix</keyword>
<keyword evidence="1" id="KW-0812">Transmembrane</keyword>
<evidence type="ECO:0000313" key="3">
    <source>
        <dbReference type="Proteomes" id="UP000006242"/>
    </source>
</evidence>
<dbReference type="RefSeq" id="WP_021031330.1">
    <property type="nucleotide sequence ID" value="NZ_AFNV02000003.1"/>
</dbReference>
<dbReference type="AlphaFoldDB" id="U2FX59"/>
<organism evidence="2 3">
    <name type="scientific">Salinisphaera shabanensis E1L3A</name>
    <dbReference type="NCBI Taxonomy" id="1033802"/>
    <lineage>
        <taxon>Bacteria</taxon>
        <taxon>Pseudomonadati</taxon>
        <taxon>Pseudomonadota</taxon>
        <taxon>Gammaproteobacteria</taxon>
        <taxon>Salinisphaerales</taxon>
        <taxon>Salinisphaeraceae</taxon>
        <taxon>Salinisphaera</taxon>
    </lineage>
</organism>
<dbReference type="Pfam" id="PF14110">
    <property type="entry name" value="DUF4282"/>
    <property type="match status" value="1"/>
</dbReference>
<name>U2FX59_9GAMM</name>
<feature type="transmembrane region" description="Helical" evidence="1">
    <location>
        <begin position="62"/>
        <end position="85"/>
    </location>
</feature>
<comment type="caution">
    <text evidence="2">The sequence shown here is derived from an EMBL/GenBank/DDBJ whole genome shotgun (WGS) entry which is preliminary data.</text>
</comment>
<dbReference type="InterPro" id="IPR025557">
    <property type="entry name" value="DUF4282"/>
</dbReference>
<reference evidence="2 3" key="2">
    <citation type="journal article" date="2013" name="PLoS ONE">
        <title>INDIGO - INtegrated Data Warehouse of MIcrobial GenOmes with Examples from the Red Sea Extremophiles.</title>
        <authorList>
            <person name="Alam I."/>
            <person name="Antunes A."/>
            <person name="Kamau A.A."/>
            <person name="Ba Alawi W."/>
            <person name="Kalkatawi M."/>
            <person name="Stingl U."/>
            <person name="Bajic V.B."/>
        </authorList>
    </citation>
    <scope>NUCLEOTIDE SEQUENCE [LARGE SCALE GENOMIC DNA]</scope>
    <source>
        <strain evidence="2 3">E1L3A</strain>
    </source>
</reference>
<reference evidence="2 3" key="1">
    <citation type="journal article" date="2011" name="J. Bacteriol.">
        <title>Genome sequence of Salinisphaera shabanensis, a gammaproteobacterium from the harsh, variable environment of the brine-seawater interface of the Shaban Deep in the Red Sea.</title>
        <authorList>
            <person name="Antunes A."/>
            <person name="Alam I."/>
            <person name="Bajic V.B."/>
            <person name="Stingl U."/>
        </authorList>
    </citation>
    <scope>NUCLEOTIDE SEQUENCE [LARGE SCALE GENOMIC DNA]</scope>
    <source>
        <strain evidence="2 3">E1L3A</strain>
    </source>
</reference>
<evidence type="ECO:0000313" key="2">
    <source>
        <dbReference type="EMBL" id="ERJ20444.1"/>
    </source>
</evidence>
<proteinExistence type="predicted"/>
<sequence length="132" mass="15033">MKRLHEMRNDGGSLLWGLFDRQFTTVITTQMVPTIYTLGQLLSGIATAYVIFWAFQQSLVSGLVWLCLLGPAMFLALVVSIRVLLEFVLTVFRIAFFLEALGGQIESIAGQTEDIHQDLPRIRFWRKTPRSK</sequence>